<comment type="caution">
    <text evidence="1">The sequence shown here is derived from an EMBL/GenBank/DDBJ whole genome shotgun (WGS) entry which is preliminary data.</text>
</comment>
<feature type="non-terminal residue" evidence="1">
    <location>
        <position position="1"/>
    </location>
</feature>
<keyword evidence="2" id="KW-1185">Reference proteome</keyword>
<evidence type="ECO:0008006" key="3">
    <source>
        <dbReference type="Google" id="ProtNLM"/>
    </source>
</evidence>
<evidence type="ECO:0000313" key="2">
    <source>
        <dbReference type="Proteomes" id="UP001341840"/>
    </source>
</evidence>
<organism evidence="1 2">
    <name type="scientific">Stylosanthes scabra</name>
    <dbReference type="NCBI Taxonomy" id="79078"/>
    <lineage>
        <taxon>Eukaryota</taxon>
        <taxon>Viridiplantae</taxon>
        <taxon>Streptophyta</taxon>
        <taxon>Embryophyta</taxon>
        <taxon>Tracheophyta</taxon>
        <taxon>Spermatophyta</taxon>
        <taxon>Magnoliopsida</taxon>
        <taxon>eudicotyledons</taxon>
        <taxon>Gunneridae</taxon>
        <taxon>Pentapetalae</taxon>
        <taxon>rosids</taxon>
        <taxon>fabids</taxon>
        <taxon>Fabales</taxon>
        <taxon>Fabaceae</taxon>
        <taxon>Papilionoideae</taxon>
        <taxon>50 kb inversion clade</taxon>
        <taxon>dalbergioids sensu lato</taxon>
        <taxon>Dalbergieae</taxon>
        <taxon>Pterocarpus clade</taxon>
        <taxon>Stylosanthes</taxon>
    </lineage>
</organism>
<evidence type="ECO:0000313" key="1">
    <source>
        <dbReference type="EMBL" id="MED6182648.1"/>
    </source>
</evidence>
<gene>
    <name evidence="1" type="ORF">PIB30_030499</name>
</gene>
<protein>
    <recommendedName>
        <fullName evidence="3">Pentatricopeptide repeat-containing protein</fullName>
    </recommendedName>
</protein>
<dbReference type="Pfam" id="PF20431">
    <property type="entry name" value="E_motif"/>
    <property type="match status" value="1"/>
</dbReference>
<name>A0ABU6WEM0_9FABA</name>
<reference evidence="1 2" key="1">
    <citation type="journal article" date="2023" name="Plants (Basel)">
        <title>Bridging the Gap: Combining Genomics and Transcriptomics Approaches to Understand Stylosanthes scabra, an Orphan Legume from the Brazilian Caatinga.</title>
        <authorList>
            <person name="Ferreira-Neto J.R.C."/>
            <person name="da Silva M.D."/>
            <person name="Binneck E."/>
            <person name="de Melo N.F."/>
            <person name="da Silva R.H."/>
            <person name="de Melo A.L.T.M."/>
            <person name="Pandolfi V."/>
            <person name="Bustamante F.O."/>
            <person name="Brasileiro-Vidal A.C."/>
            <person name="Benko-Iseppon A.M."/>
        </authorList>
    </citation>
    <scope>NUCLEOTIDE SEQUENCE [LARGE SCALE GENOMIC DNA]</scope>
    <source>
        <tissue evidence="1">Leaves</tissue>
    </source>
</reference>
<proteinExistence type="predicted"/>
<accession>A0ABU6WEM0</accession>
<dbReference type="Proteomes" id="UP001341840">
    <property type="component" value="Unassembled WGS sequence"/>
</dbReference>
<dbReference type="EMBL" id="JASCZI010181370">
    <property type="protein sequence ID" value="MED6182648.1"/>
    <property type="molecule type" value="Genomic_DNA"/>
</dbReference>
<dbReference type="InterPro" id="IPR046848">
    <property type="entry name" value="E_motif"/>
</dbReference>
<sequence>VYGDVKLAKRANEELLKMRSDESGNYMLMANVYSWHGDREGADRQMEFLKDSGVRKDAGSCTLA</sequence>